<dbReference type="CDD" id="cd03053">
    <property type="entry name" value="GST_N_Phi"/>
    <property type="match status" value="1"/>
</dbReference>
<dbReference type="SUPFAM" id="SSF52833">
    <property type="entry name" value="Thioredoxin-like"/>
    <property type="match status" value="1"/>
</dbReference>
<dbReference type="GO" id="GO:0043295">
    <property type="term" value="F:glutathione binding"/>
    <property type="evidence" value="ECO:0000318"/>
    <property type="project" value="GO_Central"/>
</dbReference>
<dbReference type="FunFam" id="1.20.1050.10:FF:000004">
    <property type="entry name" value="Glutathione S-transferase F2"/>
    <property type="match status" value="1"/>
</dbReference>
<evidence type="ECO:0000259" key="5">
    <source>
        <dbReference type="PROSITE" id="PS50404"/>
    </source>
</evidence>
<dbReference type="STRING" id="29655.A0A0K9PEE3"/>
<dbReference type="SUPFAM" id="SSF47616">
    <property type="entry name" value="GST C-terminal domain-like"/>
    <property type="match status" value="1"/>
</dbReference>
<dbReference type="FunFam" id="3.40.30.10:FF:000016">
    <property type="entry name" value="Glutathione S-transferase F2"/>
    <property type="match status" value="1"/>
</dbReference>
<accession>A0A0K9PEE3</accession>
<dbReference type="Pfam" id="PF00043">
    <property type="entry name" value="GST_C"/>
    <property type="match status" value="1"/>
</dbReference>
<evidence type="ECO:0000256" key="1">
    <source>
        <dbReference type="ARBA" id="ARBA00010128"/>
    </source>
</evidence>
<dbReference type="PROSITE" id="PS50405">
    <property type="entry name" value="GST_CTER"/>
    <property type="match status" value="1"/>
</dbReference>
<dbReference type="PANTHER" id="PTHR43900:SF3">
    <property type="entry name" value="GLUTATHIONE S-TRANSFERASE RHO"/>
    <property type="match status" value="1"/>
</dbReference>
<evidence type="ECO:0000313" key="8">
    <source>
        <dbReference type="Proteomes" id="UP000036987"/>
    </source>
</evidence>
<feature type="domain" description="GST C-terminal" evidence="6">
    <location>
        <begin position="91"/>
        <end position="218"/>
    </location>
</feature>
<dbReference type="GO" id="GO:0004364">
    <property type="term" value="F:glutathione transferase activity"/>
    <property type="evidence" value="ECO:0000318"/>
    <property type="project" value="GO_Central"/>
</dbReference>
<dbReference type="Proteomes" id="UP000036987">
    <property type="component" value="Unassembled WGS sequence"/>
</dbReference>
<evidence type="ECO:0000256" key="2">
    <source>
        <dbReference type="ARBA" id="ARBA00012452"/>
    </source>
</evidence>
<dbReference type="InterPro" id="IPR040079">
    <property type="entry name" value="Glutathione_S-Trfase"/>
</dbReference>
<comment type="similarity">
    <text evidence="1">Belongs to the GST superfamily. Phi family.</text>
</comment>
<dbReference type="InterPro" id="IPR036249">
    <property type="entry name" value="Thioredoxin-like_sf"/>
</dbReference>
<dbReference type="InterPro" id="IPR004046">
    <property type="entry name" value="GST_C"/>
</dbReference>
<dbReference type="SFLD" id="SFLDG01154">
    <property type="entry name" value="Main.5:_Phi-like"/>
    <property type="match status" value="1"/>
</dbReference>
<dbReference type="SFLD" id="SFLDS00019">
    <property type="entry name" value="Glutathione_Transferase_(cytos"/>
    <property type="match status" value="1"/>
</dbReference>
<reference evidence="8" key="1">
    <citation type="journal article" date="2016" name="Nature">
        <title>The genome of the seagrass Zostera marina reveals angiosperm adaptation to the sea.</title>
        <authorList>
            <person name="Olsen J.L."/>
            <person name="Rouze P."/>
            <person name="Verhelst B."/>
            <person name="Lin Y.-C."/>
            <person name="Bayer T."/>
            <person name="Collen J."/>
            <person name="Dattolo E."/>
            <person name="De Paoli E."/>
            <person name="Dittami S."/>
            <person name="Maumus F."/>
            <person name="Michel G."/>
            <person name="Kersting A."/>
            <person name="Lauritano C."/>
            <person name="Lohaus R."/>
            <person name="Toepel M."/>
            <person name="Tonon T."/>
            <person name="Vanneste K."/>
            <person name="Amirebrahimi M."/>
            <person name="Brakel J."/>
            <person name="Bostroem C."/>
            <person name="Chovatia M."/>
            <person name="Grimwood J."/>
            <person name="Jenkins J.W."/>
            <person name="Jueterbock A."/>
            <person name="Mraz A."/>
            <person name="Stam W.T."/>
            <person name="Tice H."/>
            <person name="Bornberg-Bauer E."/>
            <person name="Green P.J."/>
            <person name="Pearson G.A."/>
            <person name="Procaccini G."/>
            <person name="Duarte C.M."/>
            <person name="Schmutz J."/>
            <person name="Reusch T.B.H."/>
            <person name="Van de Peer Y."/>
        </authorList>
    </citation>
    <scope>NUCLEOTIDE SEQUENCE [LARGE SCALE GENOMIC DNA]</scope>
    <source>
        <strain evidence="8">cv. Finnish</strain>
    </source>
</reference>
<gene>
    <name evidence="7" type="ORF">ZOSMA_26G00830</name>
</gene>
<dbReference type="Pfam" id="PF02798">
    <property type="entry name" value="GST_N"/>
    <property type="match status" value="1"/>
</dbReference>
<dbReference type="InterPro" id="IPR034347">
    <property type="entry name" value="GST_Phi_C"/>
</dbReference>
<dbReference type="CDD" id="cd03187">
    <property type="entry name" value="GST_C_Phi"/>
    <property type="match status" value="1"/>
</dbReference>
<dbReference type="GO" id="GO:0009635">
    <property type="term" value="P:response to herbicide"/>
    <property type="evidence" value="ECO:0007669"/>
    <property type="project" value="UniProtKB-ARBA"/>
</dbReference>
<keyword evidence="3 7" id="KW-0808">Transferase</keyword>
<dbReference type="GO" id="GO:0006749">
    <property type="term" value="P:glutathione metabolic process"/>
    <property type="evidence" value="ECO:0000318"/>
    <property type="project" value="GO_Central"/>
</dbReference>
<evidence type="ECO:0000259" key="6">
    <source>
        <dbReference type="PROSITE" id="PS50405"/>
    </source>
</evidence>
<dbReference type="InterPro" id="IPR036282">
    <property type="entry name" value="Glutathione-S-Trfase_C_sf"/>
</dbReference>
<dbReference type="EMBL" id="LFYR01000915">
    <property type="protein sequence ID" value="KMZ67334.1"/>
    <property type="molecule type" value="Genomic_DNA"/>
</dbReference>
<organism evidence="7 8">
    <name type="scientific">Zostera marina</name>
    <name type="common">Eelgrass</name>
    <dbReference type="NCBI Taxonomy" id="29655"/>
    <lineage>
        <taxon>Eukaryota</taxon>
        <taxon>Viridiplantae</taxon>
        <taxon>Streptophyta</taxon>
        <taxon>Embryophyta</taxon>
        <taxon>Tracheophyta</taxon>
        <taxon>Spermatophyta</taxon>
        <taxon>Magnoliopsida</taxon>
        <taxon>Liliopsida</taxon>
        <taxon>Zosteraceae</taxon>
        <taxon>Zostera</taxon>
    </lineage>
</organism>
<comment type="catalytic activity">
    <reaction evidence="4">
        <text>RX + glutathione = an S-substituted glutathione + a halide anion + H(+)</text>
        <dbReference type="Rhea" id="RHEA:16437"/>
        <dbReference type="ChEBI" id="CHEBI:15378"/>
        <dbReference type="ChEBI" id="CHEBI:16042"/>
        <dbReference type="ChEBI" id="CHEBI:17792"/>
        <dbReference type="ChEBI" id="CHEBI:57925"/>
        <dbReference type="ChEBI" id="CHEBI:90779"/>
        <dbReference type="EC" id="2.5.1.18"/>
    </reaction>
</comment>
<evidence type="ECO:0000256" key="3">
    <source>
        <dbReference type="ARBA" id="ARBA00022679"/>
    </source>
</evidence>
<proteinExistence type="inferred from homology"/>
<dbReference type="SFLD" id="SFLDG00358">
    <property type="entry name" value="Main_(cytGST)"/>
    <property type="match status" value="1"/>
</dbReference>
<dbReference type="GO" id="GO:0005737">
    <property type="term" value="C:cytoplasm"/>
    <property type="evidence" value="ECO:0000318"/>
    <property type="project" value="GO_Central"/>
</dbReference>
<dbReference type="Gene3D" id="1.20.1050.10">
    <property type="match status" value="1"/>
</dbReference>
<dbReference type="PANTHER" id="PTHR43900">
    <property type="entry name" value="GLUTATHIONE S-TRANSFERASE RHO"/>
    <property type="match status" value="1"/>
</dbReference>
<comment type="caution">
    <text evidence="7">The sequence shown here is derived from an EMBL/GenBank/DDBJ whole genome shotgun (WGS) entry which is preliminary data.</text>
</comment>
<dbReference type="PROSITE" id="PS50404">
    <property type="entry name" value="GST_NTER"/>
    <property type="match status" value="1"/>
</dbReference>
<dbReference type="AlphaFoldDB" id="A0A0K9PEE3"/>
<feature type="domain" description="GST N-terminal" evidence="5">
    <location>
        <begin position="2"/>
        <end position="83"/>
    </location>
</feature>
<evidence type="ECO:0000256" key="4">
    <source>
        <dbReference type="ARBA" id="ARBA00047960"/>
    </source>
</evidence>
<protein>
    <recommendedName>
        <fullName evidence="2">glutathione transferase</fullName>
        <ecNumber evidence="2">2.5.1.18</ecNumber>
    </recommendedName>
</protein>
<sequence>MAVMKIFGTPLSVNVARVIAVMNEKNLEYELVDVNLHNGDHKKEPFLSMNPFGQVPAFQDDDIKLFESRAICNYIVFKYKTEGTDLTHLADLKEGSIVGVWCEVEAHQFNPLVSGIMYEYIFTKFLGGETNESKIEEYCAKLTTVLDVYEERLKTCKYLAGDKFSMADLHHCPYLELFMKTPKAEMVTSRPHVLAWWQDISSRPAWVKASSGMQIPSA</sequence>
<dbReference type="OMA" id="SAKMEAW"/>
<dbReference type="InterPro" id="IPR004045">
    <property type="entry name" value="Glutathione_S-Trfase_N"/>
</dbReference>
<dbReference type="OrthoDB" id="422574at2759"/>
<dbReference type="EC" id="2.5.1.18" evidence="2"/>
<evidence type="ECO:0000313" key="7">
    <source>
        <dbReference type="EMBL" id="KMZ67334.1"/>
    </source>
</evidence>
<dbReference type="InterPro" id="IPR010987">
    <property type="entry name" value="Glutathione-S-Trfase_C-like"/>
</dbReference>
<name>A0A0K9PEE3_ZOSMR</name>
<dbReference type="Gene3D" id="3.40.30.10">
    <property type="entry name" value="Glutaredoxin"/>
    <property type="match status" value="1"/>
</dbReference>
<keyword evidence="8" id="KW-1185">Reference proteome</keyword>